<organism evidence="2 3">
    <name type="scientific">Ramazzottius varieornatus</name>
    <name type="common">Water bear</name>
    <name type="synonym">Tardigrade</name>
    <dbReference type="NCBI Taxonomy" id="947166"/>
    <lineage>
        <taxon>Eukaryota</taxon>
        <taxon>Metazoa</taxon>
        <taxon>Ecdysozoa</taxon>
        <taxon>Tardigrada</taxon>
        <taxon>Eutardigrada</taxon>
        <taxon>Parachela</taxon>
        <taxon>Hypsibioidea</taxon>
        <taxon>Ramazzottiidae</taxon>
        <taxon>Ramazzottius</taxon>
    </lineage>
</organism>
<feature type="region of interest" description="Disordered" evidence="1">
    <location>
        <begin position="45"/>
        <end position="64"/>
    </location>
</feature>
<sequence length="97" mass="10772">MRHRIQCNPIRWQSRCWIPIHCPTPSICYRNAYLIRYRTSTRSAARSGSRATARSQFTGSGSSGLATATRVLSVRNAGNSQDDEGAQANDCKKLHCS</sequence>
<dbReference type="AlphaFoldDB" id="A0A1D1VRR3"/>
<dbReference type="Proteomes" id="UP000186922">
    <property type="component" value="Unassembled WGS sequence"/>
</dbReference>
<protein>
    <submittedName>
        <fullName evidence="2">Uncharacterized protein</fullName>
    </submittedName>
</protein>
<accession>A0A1D1VRR3</accession>
<comment type="caution">
    <text evidence="2">The sequence shown here is derived from an EMBL/GenBank/DDBJ whole genome shotgun (WGS) entry which is preliminary data.</text>
</comment>
<reference evidence="2 3" key="1">
    <citation type="journal article" date="2016" name="Nat. Commun.">
        <title>Extremotolerant tardigrade genome and improved radiotolerance of human cultured cells by tardigrade-unique protein.</title>
        <authorList>
            <person name="Hashimoto T."/>
            <person name="Horikawa D.D."/>
            <person name="Saito Y."/>
            <person name="Kuwahara H."/>
            <person name="Kozuka-Hata H."/>
            <person name="Shin-I T."/>
            <person name="Minakuchi Y."/>
            <person name="Ohishi K."/>
            <person name="Motoyama A."/>
            <person name="Aizu T."/>
            <person name="Enomoto A."/>
            <person name="Kondo K."/>
            <person name="Tanaka S."/>
            <person name="Hara Y."/>
            <person name="Koshikawa S."/>
            <person name="Sagara H."/>
            <person name="Miura T."/>
            <person name="Yokobori S."/>
            <person name="Miyagawa K."/>
            <person name="Suzuki Y."/>
            <person name="Kubo T."/>
            <person name="Oyama M."/>
            <person name="Kohara Y."/>
            <person name="Fujiyama A."/>
            <person name="Arakawa K."/>
            <person name="Katayama T."/>
            <person name="Toyoda A."/>
            <person name="Kunieda T."/>
        </authorList>
    </citation>
    <scope>NUCLEOTIDE SEQUENCE [LARGE SCALE GENOMIC DNA]</scope>
    <source>
        <strain evidence="2 3">YOKOZUNA-1</strain>
    </source>
</reference>
<proteinExistence type="predicted"/>
<evidence type="ECO:0000313" key="2">
    <source>
        <dbReference type="EMBL" id="GAV02883.1"/>
    </source>
</evidence>
<gene>
    <name evidence="2" type="primary">RvY_13390-1</name>
    <name evidence="2" type="synonym">RvY_13390.1</name>
    <name evidence="2" type="ORF">RvY_13390</name>
</gene>
<evidence type="ECO:0000256" key="1">
    <source>
        <dbReference type="SAM" id="MobiDB-lite"/>
    </source>
</evidence>
<feature type="region of interest" description="Disordered" evidence="1">
    <location>
        <begin position="76"/>
        <end position="97"/>
    </location>
</feature>
<name>A0A1D1VRR3_RAMVA</name>
<feature type="compositionally biased region" description="Low complexity" evidence="1">
    <location>
        <begin position="45"/>
        <end position="55"/>
    </location>
</feature>
<evidence type="ECO:0000313" key="3">
    <source>
        <dbReference type="Proteomes" id="UP000186922"/>
    </source>
</evidence>
<keyword evidence="3" id="KW-1185">Reference proteome</keyword>
<dbReference type="EMBL" id="BDGG01000008">
    <property type="protein sequence ID" value="GAV02883.1"/>
    <property type="molecule type" value="Genomic_DNA"/>
</dbReference>